<dbReference type="RefSeq" id="XP_038741252.1">
    <property type="nucleotide sequence ID" value="XM_038893439.1"/>
</dbReference>
<keyword evidence="2 6" id="KW-0812">Transmembrane</keyword>
<feature type="transmembrane region" description="Helical" evidence="6">
    <location>
        <begin position="112"/>
        <end position="139"/>
    </location>
</feature>
<dbReference type="PANTHER" id="PTHR23502">
    <property type="entry name" value="MAJOR FACILITATOR SUPERFAMILY"/>
    <property type="match status" value="1"/>
</dbReference>
<feature type="transmembrane region" description="Helical" evidence="6">
    <location>
        <begin position="487"/>
        <end position="513"/>
    </location>
</feature>
<dbReference type="GO" id="GO:0022857">
    <property type="term" value="F:transmembrane transporter activity"/>
    <property type="evidence" value="ECO:0007669"/>
    <property type="project" value="InterPro"/>
</dbReference>
<feature type="transmembrane region" description="Helical" evidence="6">
    <location>
        <begin position="525"/>
        <end position="545"/>
    </location>
</feature>
<feature type="transmembrane region" description="Helical" evidence="6">
    <location>
        <begin position="415"/>
        <end position="439"/>
    </location>
</feature>
<dbReference type="Pfam" id="PF07690">
    <property type="entry name" value="MFS_1"/>
    <property type="match status" value="1"/>
</dbReference>
<dbReference type="InterPro" id="IPR036259">
    <property type="entry name" value="MFS_trans_sf"/>
</dbReference>
<feature type="transmembrane region" description="Helical" evidence="6">
    <location>
        <begin position="551"/>
        <end position="575"/>
    </location>
</feature>
<evidence type="ECO:0000256" key="4">
    <source>
        <dbReference type="ARBA" id="ARBA00023136"/>
    </source>
</evidence>
<keyword evidence="3 6" id="KW-1133">Transmembrane helix</keyword>
<organism evidence="8 9">
    <name type="scientific">Colletotrichum karsti</name>
    <dbReference type="NCBI Taxonomy" id="1095194"/>
    <lineage>
        <taxon>Eukaryota</taxon>
        <taxon>Fungi</taxon>
        <taxon>Dikarya</taxon>
        <taxon>Ascomycota</taxon>
        <taxon>Pezizomycotina</taxon>
        <taxon>Sordariomycetes</taxon>
        <taxon>Hypocreomycetidae</taxon>
        <taxon>Glomerellales</taxon>
        <taxon>Glomerellaceae</taxon>
        <taxon>Colletotrichum</taxon>
        <taxon>Colletotrichum boninense species complex</taxon>
    </lineage>
</organism>
<accession>A0A9P6I0K3</accession>
<dbReference type="EMBL" id="JAATWM020000042">
    <property type="protein sequence ID" value="KAF9871791.1"/>
    <property type="molecule type" value="Genomic_DNA"/>
</dbReference>
<comment type="caution">
    <text evidence="8">The sequence shown here is derived from an EMBL/GenBank/DDBJ whole genome shotgun (WGS) entry which is preliminary data.</text>
</comment>
<feature type="region of interest" description="Disordered" evidence="5">
    <location>
        <begin position="1"/>
        <end position="22"/>
    </location>
</feature>
<feature type="transmembrane region" description="Helical" evidence="6">
    <location>
        <begin position="381"/>
        <end position="403"/>
    </location>
</feature>
<gene>
    <name evidence="8" type="ORF">CkaCkLH20_10725</name>
</gene>
<protein>
    <submittedName>
        <fullName evidence="8">Major facilitator superfamily transporter</fullName>
    </submittedName>
</protein>
<comment type="subcellular location">
    <subcellularLocation>
        <location evidence="1">Membrane</location>
        <topology evidence="1">Multi-pass membrane protein</topology>
    </subcellularLocation>
</comment>
<sequence>MDSPGIAKPVPAHDPRLSTISTGSSLFEPSWARNASQKEQSQFDFSSRNSSTVEINKLSRIETCPPSYESYEMQAQAQAKEGALYRDGHLVLQPAPTKDPRDPLNLPLSRKLLGCFCLCFFGALAAAAELILGAMLPVFALEYTGLDPKILKDLTKSGGLPAGTDPLVILSSFPGAPPILHVYLLASLPVLIIGLSNLVLVPMAISVGRRPVVLATGVLAVLGAVWAGNSRSLPSHLLARCVQAVGAGTVESLIPFIIQDIVYVHQRNLWISAIFAAQGLIIIILGIAAPYIIIDLSWRWMYFITAIGASIFLVGVYLFMPETRWERSRAEMNGVPRNEMDYEKAPRTFRYNIALIHGKMEWRKGWNAFVDTLRTFFYPQIFFITMLNSVMIACAFAAGYTIAPALLTAPWSWDFMNLGLCLLPVLLAAIAVVFVTGSAADWMANRIAKKRGVRVPENQLVNLIIPTLAGLIGSIIFGLAGSNPANYSYYTFLAGLGLMAFGFLGANSIGAVYVLECYPHLAGPALVNIASFRALLAFILSFKISDWVVELGYLGAMMIYTGLIGAFAISLPIVYHYGPAWRRRWPAEHFGDK</sequence>
<reference evidence="8" key="2">
    <citation type="submission" date="2020-11" db="EMBL/GenBank/DDBJ databases">
        <title>Whole genome sequencing of Colletotrichum sp.</title>
        <authorList>
            <person name="Li H."/>
        </authorList>
    </citation>
    <scope>NUCLEOTIDE SEQUENCE</scope>
    <source>
        <strain evidence="8">CkLH20</strain>
    </source>
</reference>
<dbReference type="GO" id="GO:0005886">
    <property type="term" value="C:plasma membrane"/>
    <property type="evidence" value="ECO:0007669"/>
    <property type="project" value="TreeGrafter"/>
</dbReference>
<feature type="transmembrane region" description="Helical" evidence="6">
    <location>
        <begin position="270"/>
        <end position="294"/>
    </location>
</feature>
<evidence type="ECO:0000313" key="8">
    <source>
        <dbReference type="EMBL" id="KAF9871791.1"/>
    </source>
</evidence>
<evidence type="ECO:0000256" key="5">
    <source>
        <dbReference type="SAM" id="MobiDB-lite"/>
    </source>
</evidence>
<keyword evidence="4 6" id="KW-0472">Membrane</keyword>
<evidence type="ECO:0000313" key="9">
    <source>
        <dbReference type="Proteomes" id="UP000781932"/>
    </source>
</evidence>
<evidence type="ECO:0000256" key="3">
    <source>
        <dbReference type="ARBA" id="ARBA00022989"/>
    </source>
</evidence>
<keyword evidence="9" id="KW-1185">Reference proteome</keyword>
<dbReference type="OrthoDB" id="268400at2759"/>
<dbReference type="Gene3D" id="1.20.1250.20">
    <property type="entry name" value="MFS general substrate transporter like domains"/>
    <property type="match status" value="1"/>
</dbReference>
<feature type="transmembrane region" description="Helical" evidence="6">
    <location>
        <begin position="237"/>
        <end position="258"/>
    </location>
</feature>
<feature type="transmembrane region" description="Helical" evidence="6">
    <location>
        <begin position="300"/>
        <end position="320"/>
    </location>
</feature>
<dbReference type="Proteomes" id="UP000781932">
    <property type="component" value="Unassembled WGS sequence"/>
</dbReference>
<dbReference type="PROSITE" id="PS50850">
    <property type="entry name" value="MFS"/>
    <property type="match status" value="1"/>
</dbReference>
<reference evidence="8" key="1">
    <citation type="submission" date="2020-03" db="EMBL/GenBank/DDBJ databases">
        <authorList>
            <person name="He L."/>
        </authorList>
    </citation>
    <scope>NUCLEOTIDE SEQUENCE</scope>
    <source>
        <strain evidence="8">CkLH20</strain>
    </source>
</reference>
<feature type="transmembrane region" description="Helical" evidence="6">
    <location>
        <begin position="212"/>
        <end position="231"/>
    </location>
</feature>
<dbReference type="PANTHER" id="PTHR23502:SF164">
    <property type="entry name" value="MAJOR FACILITATOR SUPERFAMILY (MFS) PROFILE DOMAIN-CONTAINING PROTEIN"/>
    <property type="match status" value="1"/>
</dbReference>
<evidence type="ECO:0000259" key="7">
    <source>
        <dbReference type="PROSITE" id="PS50850"/>
    </source>
</evidence>
<dbReference type="InterPro" id="IPR011701">
    <property type="entry name" value="MFS"/>
</dbReference>
<evidence type="ECO:0000256" key="2">
    <source>
        <dbReference type="ARBA" id="ARBA00022692"/>
    </source>
</evidence>
<proteinExistence type="predicted"/>
<dbReference type="InterPro" id="IPR020846">
    <property type="entry name" value="MFS_dom"/>
</dbReference>
<feature type="transmembrane region" description="Helical" evidence="6">
    <location>
        <begin position="180"/>
        <end position="200"/>
    </location>
</feature>
<feature type="transmembrane region" description="Helical" evidence="6">
    <location>
        <begin position="460"/>
        <end position="481"/>
    </location>
</feature>
<dbReference type="GeneID" id="62166513"/>
<evidence type="ECO:0000256" key="6">
    <source>
        <dbReference type="SAM" id="Phobius"/>
    </source>
</evidence>
<name>A0A9P6I0K3_9PEZI</name>
<evidence type="ECO:0000256" key="1">
    <source>
        <dbReference type="ARBA" id="ARBA00004141"/>
    </source>
</evidence>
<feature type="domain" description="Major facilitator superfamily (MFS) profile" evidence="7">
    <location>
        <begin position="133"/>
        <end position="582"/>
    </location>
</feature>
<dbReference type="SUPFAM" id="SSF103473">
    <property type="entry name" value="MFS general substrate transporter"/>
    <property type="match status" value="1"/>
</dbReference>
<dbReference type="AlphaFoldDB" id="A0A9P6I0K3"/>